<dbReference type="EMBL" id="GQ414023">
    <property type="protein sequence ID" value="ADI77458.1"/>
    <property type="molecule type" value="Genomic_DNA"/>
</dbReference>
<dbReference type="EMBL" id="KC433340">
    <property type="protein sequence ID" value="AGC92193.1"/>
    <property type="molecule type" value="Genomic_DNA"/>
</dbReference>
<evidence type="ECO:0000313" key="26">
    <source>
        <dbReference type="EMBL" id="ADI77501.1"/>
    </source>
</evidence>
<dbReference type="EMBL" id="GQ414443">
    <property type="protein sequence ID" value="ADI77878.1"/>
    <property type="molecule type" value="Genomic_DNA"/>
</dbReference>
<dbReference type="EMBL" id="GQ414177">
    <property type="protein sequence ID" value="ADI77612.1"/>
    <property type="molecule type" value="Genomic_DNA"/>
</dbReference>
<evidence type="ECO:0000313" key="2">
    <source>
        <dbReference type="EMBL" id="ACA05658.1"/>
    </source>
</evidence>
<evidence type="ECO:0000313" key="8">
    <source>
        <dbReference type="EMBL" id="ADI77453.1"/>
    </source>
</evidence>
<dbReference type="EMBL" id="GQ414131">
    <property type="protein sequence ID" value="ADI77566.1"/>
    <property type="molecule type" value="Genomic_DNA"/>
</dbReference>
<dbReference type="EMBL" id="GQ414193">
    <property type="protein sequence ID" value="ADI77628.1"/>
    <property type="molecule type" value="Genomic_DNA"/>
</dbReference>
<reference evidence="90" key="4">
    <citation type="journal article" date="2015" name="Int. J. Food Microbiol.">
        <title>Characterization of specific alleles in InlA and PrfA of Listeria monocytogenes isolated from foods in Osaka, Japan and their ability to invade Caco-2 cells.</title>
        <authorList>
            <person name="Kanki M."/>
            <person name="Naruse H."/>
            <person name="Taguchi M."/>
            <person name="Kumeda Y."/>
        </authorList>
    </citation>
    <scope>NUCLEOTIDE SEQUENCE</scope>
    <source>
        <strain evidence="92">F307p</strain>
        <strain evidence="91">Ib2701b</strain>
        <strain evidence="94">Ib408cB</strain>
        <strain evidence="93">Ik101c</strain>
        <strain evidence="90">Iz115c</strain>
    </source>
</reference>
<evidence type="ECO:0000313" key="84">
    <source>
        <dbReference type="EMBL" id="AGC92190.1"/>
    </source>
</evidence>
<dbReference type="EMBL" id="GQ414417">
    <property type="protein sequence ID" value="ADI77852.1"/>
    <property type="molecule type" value="Genomic_DNA"/>
</dbReference>
<evidence type="ECO:0000313" key="90">
    <source>
        <dbReference type="EMBL" id="BAR47541.1"/>
    </source>
</evidence>
<dbReference type="EMBL" id="GQ414029">
    <property type="protein sequence ID" value="ADI77464.1"/>
    <property type="molecule type" value="Genomic_DNA"/>
</dbReference>
<evidence type="ECO:0000313" key="49">
    <source>
        <dbReference type="EMBL" id="ADI77678.1"/>
    </source>
</evidence>
<evidence type="ECO:0000313" key="66">
    <source>
        <dbReference type="EMBL" id="ADI77812.1"/>
    </source>
</evidence>
<evidence type="ECO:0000313" key="7">
    <source>
        <dbReference type="EMBL" id="ADI77452.1"/>
    </source>
</evidence>
<dbReference type="EMBL" id="GQ414480">
    <property type="protein sequence ID" value="ADI77915.1"/>
    <property type="molecule type" value="Genomic_DNA"/>
</dbReference>
<dbReference type="EMBL" id="GQ414501">
    <property type="protein sequence ID" value="ADI77936.1"/>
    <property type="molecule type" value="Genomic_DNA"/>
</dbReference>
<evidence type="ECO:0000313" key="38">
    <source>
        <dbReference type="EMBL" id="ADI77625.1"/>
    </source>
</evidence>
<evidence type="ECO:0000313" key="51">
    <source>
        <dbReference type="EMBL" id="ADI77697.1"/>
    </source>
</evidence>
<evidence type="ECO:0000313" key="5">
    <source>
        <dbReference type="EMBL" id="ADI77442.1"/>
    </source>
</evidence>
<dbReference type="EMBL" id="KC433357">
    <property type="protein sequence ID" value="AGC92210.1"/>
    <property type="molecule type" value="Genomic_DNA"/>
</dbReference>
<evidence type="ECO:0000313" key="32">
    <source>
        <dbReference type="EMBL" id="ADI77566.1"/>
    </source>
</evidence>
<dbReference type="EMBL" id="GQ414048">
    <property type="protein sequence ID" value="ADI77483.1"/>
    <property type="molecule type" value="Genomic_DNA"/>
</dbReference>
<evidence type="ECO:0000313" key="34">
    <source>
        <dbReference type="EMBL" id="ADI77594.1"/>
    </source>
</evidence>
<evidence type="ECO:0000313" key="27">
    <source>
        <dbReference type="EMBL" id="ADI77511.1"/>
    </source>
</evidence>
<evidence type="ECO:0000313" key="78">
    <source>
        <dbReference type="EMBL" id="ADI77900.1"/>
    </source>
</evidence>
<evidence type="ECO:0000313" key="37">
    <source>
        <dbReference type="EMBL" id="ADI77617.1"/>
    </source>
</evidence>
<evidence type="ECO:0000313" key="16">
    <source>
        <dbReference type="EMBL" id="ADI77473.1"/>
    </source>
</evidence>
<evidence type="ECO:0000313" key="81">
    <source>
        <dbReference type="EMBL" id="ADI77925.1"/>
    </source>
</evidence>
<dbReference type="EMBL" id="GQ414076">
    <property type="protein sequence ID" value="ADI77511.1"/>
    <property type="molecule type" value="Genomic_DNA"/>
</dbReference>
<dbReference type="EMBL" id="GQ414202">
    <property type="protein sequence ID" value="ADI77637.1"/>
    <property type="molecule type" value="Genomic_DNA"/>
</dbReference>
<dbReference type="EMBL" id="GQ414035">
    <property type="protein sequence ID" value="ADI77470.1"/>
    <property type="molecule type" value="Genomic_DNA"/>
</dbReference>
<evidence type="ECO:0000313" key="1">
    <source>
        <dbReference type="EMBL" id="ACA05651.1"/>
    </source>
</evidence>
<evidence type="ECO:0000313" key="40">
    <source>
        <dbReference type="EMBL" id="ADI77630.1"/>
    </source>
</evidence>
<dbReference type="EMBL" id="GQ414260">
    <property type="protein sequence ID" value="ADI77695.1"/>
    <property type="molecule type" value="Genomic_DNA"/>
</dbReference>
<evidence type="ECO:0000313" key="36">
    <source>
        <dbReference type="EMBL" id="ADI77612.1"/>
    </source>
</evidence>
<dbReference type="EMBL" id="GQ414040">
    <property type="protein sequence ID" value="ADI77475.1"/>
    <property type="molecule type" value="Genomic_DNA"/>
</dbReference>
<dbReference type="EMBL" id="GQ414237">
    <property type="protein sequence ID" value="ADI77672.1"/>
    <property type="molecule type" value="Genomic_DNA"/>
</dbReference>
<evidence type="ECO:0000313" key="89">
    <source>
        <dbReference type="EMBL" id="AGC92210.1"/>
    </source>
</evidence>
<dbReference type="EMBL" id="EU295361">
    <property type="protein sequence ID" value="ACA05658.1"/>
    <property type="molecule type" value="Genomic_DNA"/>
</dbReference>
<proteinExistence type="predicted"/>
<evidence type="ECO:0000313" key="43">
    <source>
        <dbReference type="EMBL" id="ADI77649.1"/>
    </source>
</evidence>
<evidence type="ECO:0000313" key="15">
    <source>
        <dbReference type="EMBL" id="ADI77470.1"/>
    </source>
</evidence>
<dbReference type="EMBL" id="GQ414101">
    <property type="protein sequence ID" value="ADI77536.1"/>
    <property type="molecule type" value="Genomic_DNA"/>
</dbReference>
<dbReference type="EMBL" id="GQ414190">
    <property type="protein sequence ID" value="ADI77625.1"/>
    <property type="molecule type" value="Genomic_DNA"/>
</dbReference>
<evidence type="ECO:0000313" key="11">
    <source>
        <dbReference type="EMBL" id="ADI77458.1"/>
    </source>
</evidence>
<evidence type="ECO:0000313" key="65">
    <source>
        <dbReference type="EMBL" id="ADI77809.1"/>
    </source>
</evidence>
<dbReference type="EMBL" id="KC433345">
    <property type="protein sequence ID" value="AGC92198.1"/>
    <property type="molecule type" value="Genomic_DNA"/>
</dbReference>
<dbReference type="EMBL" id="GQ414018">
    <property type="protein sequence ID" value="ADI77453.1"/>
    <property type="molecule type" value="Genomic_DNA"/>
</dbReference>
<dbReference type="EMBL" id="GQ414232">
    <property type="protein sequence ID" value="ADI77667.1"/>
    <property type="molecule type" value="Genomic_DNA"/>
</dbReference>
<evidence type="ECO:0000313" key="29">
    <source>
        <dbReference type="EMBL" id="ADI77536.1"/>
    </source>
</evidence>
<evidence type="ECO:0000313" key="70">
    <source>
        <dbReference type="EMBL" id="ADI77841.1"/>
    </source>
</evidence>
<evidence type="ECO:0000313" key="3">
    <source>
        <dbReference type="EMBL" id="ACA05671.1"/>
    </source>
</evidence>
<evidence type="ECO:0000313" key="60">
    <source>
        <dbReference type="EMBL" id="ADI77782.1"/>
    </source>
</evidence>
<dbReference type="EMBL" id="GQ414225">
    <property type="protein sequence ID" value="ADI77660.1"/>
    <property type="molecule type" value="Genomic_DNA"/>
</dbReference>
<evidence type="ECO:0000313" key="17">
    <source>
        <dbReference type="EMBL" id="ADI77475.1"/>
    </source>
</evidence>
<evidence type="ECO:0000313" key="33">
    <source>
        <dbReference type="EMBL" id="ADI77593.1"/>
    </source>
</evidence>
<dbReference type="EMBL" id="GQ414182">
    <property type="protein sequence ID" value="ADI77617.1"/>
    <property type="molecule type" value="Genomic_DNA"/>
</dbReference>
<dbReference type="EMBL" id="GQ414030">
    <property type="protein sequence ID" value="ADI77465.1"/>
    <property type="molecule type" value="Genomic_DNA"/>
</dbReference>
<evidence type="ECO:0000313" key="28">
    <source>
        <dbReference type="EMBL" id="ADI77534.1"/>
    </source>
</evidence>
<dbReference type="EMBL" id="GQ414418">
    <property type="protein sequence ID" value="ADI77853.1"/>
    <property type="molecule type" value="Genomic_DNA"/>
</dbReference>
<reference evidence="5" key="1">
    <citation type="journal article" date="2010" name="J. Food Prot.">
        <title>Molecular and phenotypic characterization of Listeria monocytogenes from U.S. Department of Agriculture Food Safety and Inspection Service surveillance of ready-to-eat foods and processing facilities.</title>
        <authorList>
            <person name="Ward T.J."/>
            <person name="Evans P."/>
            <person name="Wiedmann M."/>
            <person name="Usgaard T."/>
            <person name="Roof S.E."/>
            <person name="Stroika S.G."/>
            <person name="Hise K."/>
        </authorList>
    </citation>
    <scope>NUCLEOTIDE SEQUENCE</scope>
    <source>
        <strain evidence="5">NRRL_B-33029</strain>
        <strain evidence="6">NRRL_B-33035</strain>
        <strain evidence="7">NRRL_B-33039</strain>
        <strain evidence="8">NRRL_B-33040</strain>
        <strain evidence="9">NRRL_B-33041</strain>
        <strain evidence="10">NRRL_B-33236</strain>
        <strain evidence="11">NRRL_B-33238</strain>
        <strain evidence="12">NRRL_B-33244</strain>
        <strain evidence="13">NRRL_B-33246</strain>
        <strain evidence="14">NRRL_B-33247</strain>
        <strain evidence="15">NRRL_B-33253</strain>
        <strain evidence="16">NRRL_B-33257</strain>
        <strain evidence="17">NRRL_B-33259</strain>
        <strain evidence="18">NRRL_B-33264</strain>
        <strain evidence="19">NRRL_B-33277</strain>
        <strain evidence="20">NRRL_B-33280</strain>
        <strain evidence="21">NRRL_B-33281</strain>
        <strain evidence="22">NRRL_B-33286</strain>
        <strain evidence="23">NRRL_B-33288</strain>
        <strain evidence="24">NRRL_B-33295</strain>
        <strain evidence="25">NRRL_B-33297</strain>
        <strain evidence="26">NRRL_B-33298</strain>
        <strain evidence="27">NRRL_B-33310</strain>
        <strain evidence="28">NRRL_B-33338</strain>
        <strain evidence="29">NRRL_B-33340</strain>
        <strain evidence="30">NRRL_B-33344</strain>
        <strain evidence="31">NRRL_B-33350</strain>
        <strain evidence="32">NRRL_B-33446</strain>
        <strain evidence="33">NRRL_B-33710</strain>
        <strain evidence="34">NRRL_B-33711</strain>
        <strain evidence="35">NRRL_B-33714</strain>
        <strain evidence="36">NRRL_B-33730</strain>
        <strain evidence="37">NRRL_B-33735</strain>
        <strain evidence="38">NRRL_B-33743</strain>
        <strain evidence="39">NRRL_B-33746</strain>
        <strain evidence="40">NRRL_B-33748</strain>
        <strain evidence="41">NRRL_B-33755</strain>
        <strain evidence="42">NRRL_B-33768</strain>
        <strain evidence="43">NRRL_B-33769</strain>
        <strain evidence="44">NRRL_B-33779</strain>
        <strain evidence="45">NRRL_B-33781</strain>
        <strain evidence="46">NRRL_B-33788</strain>
        <strain evidence="47">NRRL_B-33824</strain>
        <strain evidence="48">NRRL_B-33826</strain>
        <strain evidence="49">NRRL_B-33835</strain>
        <strain evidence="50">NRRL_B-33876</strain>
        <strain evidence="51">NRRL_B-33878</strain>
        <strain evidence="52">NRRL_B-33889</strain>
        <strain evidence="53">NRRL_B-33906</strain>
        <strain evidence="54">NRRL_B-33913</strain>
        <strain evidence="55">NRRL_B-33926</strain>
        <strain evidence="56">NRRL_B-33928</strain>
        <strain evidence="57">NRRL_B-33940</strain>
        <strain evidence="58">NRRL_B-33946</strain>
        <strain evidence="59">NRRL_B-33952</strain>
        <strain evidence="60">NRRL_B-33969</strain>
        <strain evidence="61">NRRL_B-33972</strain>
        <strain evidence="62">NRRL_B-33985</strain>
        <strain evidence="63">NRRL_B-33990</strain>
        <strain evidence="64">NRRL_B-33995</strain>
        <strain evidence="65">NRRL_B-57000</strain>
        <strain evidence="66">NRRL_B-57003</strain>
        <strain evidence="67">NRRL_B-57007</strain>
        <strain evidence="68">NRRL_B-57018</strain>
        <strain evidence="69">NRRL_B-57022</strain>
        <strain evidence="70">NRRL_B-57032</strain>
        <strain evidence="71">NRRL_B-57035</strain>
        <strain evidence="72">NRRL_B-57043</strain>
        <strain evidence="73">NRRL_B-57044</strain>
        <strain evidence="74">NRRL_B-57059</strain>
        <strain evidence="75">NRRL_B-57060</strain>
        <strain evidence="76">NRRL_B-57070</strain>
        <strain evidence="77">NRRL_B-57083</strain>
        <strain evidence="78">NRRL_B-57092</strain>
        <strain evidence="79">NRRL_B-57107</strain>
        <strain evidence="80">NRRL_B-57108</strain>
        <strain evidence="81">NRRL_B-57117</strain>
        <strain evidence="82">NRRL_B-57120</strain>
        <strain evidence="83">NRRL_B-57128</strain>
    </source>
</reference>
<dbReference type="EMBL" id="KC433342">
    <property type="protein sequence ID" value="AGC92195.1"/>
    <property type="molecule type" value="Genomic_DNA"/>
</dbReference>
<dbReference type="EMBL" id="EU295374">
    <property type="protein sequence ID" value="ACA05671.1"/>
    <property type="molecule type" value="Genomic_DNA"/>
</dbReference>
<organism evidence="1">
    <name type="scientific">Listeria monocytogenes</name>
    <dbReference type="NCBI Taxonomy" id="1639"/>
    <lineage>
        <taxon>Bacteria</taxon>
        <taxon>Bacillati</taxon>
        <taxon>Bacillota</taxon>
        <taxon>Bacilli</taxon>
        <taxon>Bacillales</taxon>
        <taxon>Listeriaceae</taxon>
        <taxon>Listeria</taxon>
    </lineage>
</organism>
<protein>
    <submittedName>
        <fullName evidence="1">InlA</fullName>
    </submittedName>
    <submittedName>
        <fullName evidence="5">Truncated internalin A</fullName>
    </submittedName>
</protein>
<evidence type="ECO:0000313" key="53">
    <source>
        <dbReference type="EMBL" id="ADI77725.1"/>
    </source>
</evidence>
<dbReference type="EMBL" id="GQ414456">
    <property type="protein sequence ID" value="ADI77891.1"/>
    <property type="molecule type" value="Genomic_DNA"/>
</dbReference>
<dbReference type="EMBL" id="GQ414159">
    <property type="protein sequence ID" value="ADI77594.1"/>
    <property type="molecule type" value="Genomic_DNA"/>
</dbReference>
<evidence type="ECO:0000313" key="45">
    <source>
        <dbReference type="EMBL" id="ADI77660.1"/>
    </source>
</evidence>
<dbReference type="EMBL" id="GQ414409">
    <property type="protein sequence ID" value="ADI77844.1"/>
    <property type="molecule type" value="Genomic_DNA"/>
</dbReference>
<dbReference type="EMBL" id="GQ414310">
    <property type="protein sequence ID" value="ADI77745.1"/>
    <property type="molecule type" value="Genomic_DNA"/>
</dbReference>
<dbReference type="EMBL" id="GQ414321">
    <property type="protein sequence ID" value="ADI77756.1"/>
    <property type="molecule type" value="Genomic_DNA"/>
</dbReference>
<dbReference type="EMBL" id="GQ414162">
    <property type="protein sequence ID" value="ADI77597.1"/>
    <property type="molecule type" value="Genomic_DNA"/>
</dbReference>
<evidence type="ECO:0000313" key="71">
    <source>
        <dbReference type="EMBL" id="ADI77844.1"/>
    </source>
</evidence>
<evidence type="ECO:0000313" key="24">
    <source>
        <dbReference type="EMBL" id="ADI77498.1"/>
    </source>
</evidence>
<evidence type="ECO:0000313" key="69">
    <source>
        <dbReference type="EMBL" id="ADI77831.1"/>
    </source>
</evidence>
<dbReference type="EMBL" id="GQ414105">
    <property type="protein sequence ID" value="ADI77540.1"/>
    <property type="molecule type" value="Genomic_DNA"/>
</dbReference>
<dbReference type="EMBL" id="LC005967">
    <property type="protein sequence ID" value="BAR47603.1"/>
    <property type="molecule type" value="Genomic_DNA"/>
</dbReference>
<dbReference type="EMBL" id="EU295390">
    <property type="protein sequence ID" value="ACA05687.1"/>
    <property type="molecule type" value="Genomic_DNA"/>
</dbReference>
<evidence type="ECO:0000313" key="83">
    <source>
        <dbReference type="EMBL" id="ADI77936.1"/>
    </source>
</evidence>
<dbReference type="EMBL" id="GQ414434">
    <property type="protein sequence ID" value="ADI77869.1"/>
    <property type="molecule type" value="Genomic_DNA"/>
</dbReference>
<evidence type="ECO:0000313" key="55">
    <source>
        <dbReference type="EMBL" id="ADI77743.1"/>
    </source>
</evidence>
<dbReference type="EMBL" id="GQ414021">
    <property type="protein sequence ID" value="ADI77456.1"/>
    <property type="molecule type" value="Genomic_DNA"/>
</dbReference>
<dbReference type="EMBL" id="GQ414327">
    <property type="protein sequence ID" value="ADI77762.1"/>
    <property type="molecule type" value="Genomic_DNA"/>
</dbReference>
<evidence type="ECO:0000313" key="73">
    <source>
        <dbReference type="EMBL" id="ADI77853.1"/>
    </source>
</evidence>
<dbReference type="EMBL" id="GQ414099">
    <property type="protein sequence ID" value="ADI77534.1"/>
    <property type="molecule type" value="Genomic_DNA"/>
</dbReference>
<evidence type="ECO:0000313" key="23">
    <source>
        <dbReference type="EMBL" id="ADI77491.1"/>
    </source>
</evidence>
<evidence type="ECO:0000313" key="56">
    <source>
        <dbReference type="EMBL" id="ADI77745.1"/>
    </source>
</evidence>
<dbReference type="EMBL" id="GQ414056">
    <property type="protein sequence ID" value="ADI77491.1"/>
    <property type="molecule type" value="Genomic_DNA"/>
</dbReference>
<evidence type="ECO:0000313" key="72">
    <source>
        <dbReference type="EMBL" id="ADI77852.1"/>
    </source>
</evidence>
<sequence length="8" mass="1014">MRKNDMYG</sequence>
<dbReference type="EMBL" id="EU295354">
    <property type="protein sequence ID" value="ACA05651.1"/>
    <property type="molecule type" value="Genomic_DNA"/>
</dbReference>
<dbReference type="EMBL" id="GQ414433">
    <property type="protein sequence ID" value="ADI77868.1"/>
    <property type="molecule type" value="Genomic_DNA"/>
</dbReference>
<dbReference type="EMBL" id="GQ414213">
    <property type="protein sequence ID" value="ADI77648.1"/>
    <property type="molecule type" value="Genomic_DNA"/>
</dbReference>
<dbReference type="EMBL" id="GQ414295">
    <property type="protein sequence ID" value="ADI77730.1"/>
    <property type="molecule type" value="Genomic_DNA"/>
</dbReference>
<dbReference type="EMBL" id="GQ414027">
    <property type="protein sequence ID" value="ADI77462.1"/>
    <property type="molecule type" value="Genomic_DNA"/>
</dbReference>
<evidence type="ECO:0000313" key="75">
    <source>
        <dbReference type="EMBL" id="ADI77869.1"/>
    </source>
</evidence>
<evidence type="ECO:0000313" key="14">
    <source>
        <dbReference type="EMBL" id="ADI77465.1"/>
    </source>
</evidence>
<evidence type="ECO:0000313" key="74">
    <source>
        <dbReference type="EMBL" id="ADI77868.1"/>
    </source>
</evidence>
<dbReference type="EMBL" id="GQ414465">
    <property type="protein sequence ID" value="ADI77900.1"/>
    <property type="molecule type" value="Genomic_DNA"/>
</dbReference>
<evidence type="ECO:0000313" key="6">
    <source>
        <dbReference type="EMBL" id="ADI77448.1"/>
    </source>
</evidence>
<dbReference type="EMBL" id="GQ414007">
    <property type="protein sequence ID" value="ADI77442.1"/>
    <property type="molecule type" value="Genomic_DNA"/>
</dbReference>
<dbReference type="EMBL" id="LC005962">
    <property type="protein sequence ID" value="BAR47598.1"/>
    <property type="molecule type" value="Genomic_DNA"/>
</dbReference>
<evidence type="ECO:0000313" key="22">
    <source>
        <dbReference type="EMBL" id="ADI77489.1"/>
    </source>
</evidence>
<evidence type="ECO:0000313" key="79">
    <source>
        <dbReference type="EMBL" id="ADI77915.1"/>
    </source>
</evidence>
<dbReference type="EMBL" id="GQ414049">
    <property type="protein sequence ID" value="ADI77484.1"/>
    <property type="molecule type" value="Genomic_DNA"/>
</dbReference>
<dbReference type="EMBL" id="GQ414381">
    <property type="protein sequence ID" value="ADI77816.1"/>
    <property type="molecule type" value="Genomic_DNA"/>
</dbReference>
<dbReference type="EMBL" id="GQ414392">
    <property type="protein sequence ID" value="ADI77827.1"/>
    <property type="molecule type" value="Genomic_DNA"/>
</dbReference>
<evidence type="ECO:0000313" key="67">
    <source>
        <dbReference type="EMBL" id="ADI77816.1"/>
    </source>
</evidence>
<dbReference type="EMBL" id="GQ414043">
    <property type="protein sequence ID" value="ADI77478.1"/>
    <property type="molecule type" value="Genomic_DNA"/>
</dbReference>
<dbReference type="EMBL" id="GQ414262">
    <property type="protein sequence ID" value="ADI77697.1"/>
    <property type="molecule type" value="Genomic_DNA"/>
</dbReference>
<evidence type="ECO:0000313" key="64">
    <source>
        <dbReference type="EMBL" id="ADI77804.1"/>
    </source>
</evidence>
<dbReference type="EMBL" id="GQ414223">
    <property type="protein sequence ID" value="ADI77658.1"/>
    <property type="molecule type" value="Genomic_DNA"/>
</dbReference>
<dbReference type="EMBL" id="GQ414158">
    <property type="protein sequence ID" value="ADI77593.1"/>
    <property type="molecule type" value="Genomic_DNA"/>
</dbReference>
<dbReference type="EMBL" id="GQ414111">
    <property type="protein sequence ID" value="ADI77546.1"/>
    <property type="molecule type" value="Genomic_DNA"/>
</dbReference>
<dbReference type="EMBL" id="GQ414066">
    <property type="protein sequence ID" value="ADI77501.1"/>
    <property type="molecule type" value="Genomic_DNA"/>
</dbReference>
<dbReference type="EMBL" id="GQ414308">
    <property type="protein sequence ID" value="ADI77743.1"/>
    <property type="molecule type" value="Genomic_DNA"/>
</dbReference>
<dbReference type="EMBL" id="GQ414047">
    <property type="protein sequence ID" value="ADI77482.1"/>
    <property type="molecule type" value="Genomic_DNA"/>
</dbReference>
<dbReference type="EMBL" id="KC433337">
    <property type="protein sequence ID" value="AGC92190.1"/>
    <property type="molecule type" value="Genomic_DNA"/>
</dbReference>
<evidence type="ECO:0000313" key="93">
    <source>
        <dbReference type="EMBL" id="BAR47598.1"/>
    </source>
</evidence>
<dbReference type="EMBL" id="GQ414290">
    <property type="protein sequence ID" value="ADI77725.1"/>
    <property type="molecule type" value="Genomic_DNA"/>
</dbReference>
<evidence type="ECO:0000313" key="4">
    <source>
        <dbReference type="EMBL" id="ACA05687.1"/>
    </source>
</evidence>
<evidence type="ECO:0000313" key="68">
    <source>
        <dbReference type="EMBL" id="ADI77827.1"/>
    </source>
</evidence>
<evidence type="ECO:0000313" key="91">
    <source>
        <dbReference type="EMBL" id="BAR47591.1"/>
    </source>
</evidence>
<dbReference type="EMBL" id="GQ414365">
    <property type="protein sequence ID" value="ADI77800.1"/>
    <property type="molecule type" value="Genomic_DNA"/>
</dbReference>
<evidence type="ECO:0000313" key="30">
    <source>
        <dbReference type="EMBL" id="ADI77540.1"/>
    </source>
</evidence>
<dbReference type="EMBL" id="GQ414195">
    <property type="protein sequence ID" value="ADI77630.1"/>
    <property type="molecule type" value="Genomic_DNA"/>
</dbReference>
<dbReference type="EMBL" id="GQ414063">
    <property type="protein sequence ID" value="ADI77498.1"/>
    <property type="molecule type" value="Genomic_DNA"/>
</dbReference>
<reference evidence="84" key="3">
    <citation type="journal article" date="2013" name="Appl. Environ. Microbiol.">
        <title>Examination of Food Chain-Derived Listeria monocytogenes Strains of Different Serotypes Reveals Considerable Diversity in inlA Genotypes, Mutability, and Adaptation to Cold Temperatures.</title>
        <authorList>
            <person name="Kovacevic J."/>
            <person name="Arguedas-Villa C."/>
            <person name="Wozniak A."/>
            <person name="Tasara T."/>
            <person name="Allen K.J."/>
        </authorList>
    </citation>
    <scope>NUCLEOTIDE SEQUENCE</scope>
    <source>
        <strain evidence="86">FE_10-2</strain>
        <strain evidence="87">FE_11-2</strain>
        <strain evidence="88">FE_11-3</strain>
        <strain evidence="84">FE_7-1</strain>
        <strain evidence="85">FE_8-2</strain>
        <strain evidence="89">FF_1-1</strain>
    </source>
</reference>
<dbReference type="EMBL" id="GQ414214">
    <property type="protein sequence ID" value="ADI77649.1"/>
    <property type="molecule type" value="Genomic_DNA"/>
</dbReference>
<evidence type="ECO:0000313" key="94">
    <source>
        <dbReference type="EMBL" id="BAR47603.1"/>
    </source>
</evidence>
<evidence type="ECO:0000313" key="80">
    <source>
        <dbReference type="EMBL" id="ADI77916.1"/>
    </source>
</evidence>
<evidence type="ECO:0000313" key="9">
    <source>
        <dbReference type="EMBL" id="ADI77454.1"/>
    </source>
</evidence>
<evidence type="ECO:0000313" key="25">
    <source>
        <dbReference type="EMBL" id="ADI77500.1"/>
    </source>
</evidence>
<evidence type="ECO:0000313" key="46">
    <source>
        <dbReference type="EMBL" id="ADI77667.1"/>
    </source>
</evidence>
<dbReference type="EMBL" id="GQ414065">
    <property type="protein sequence ID" value="ADI77500.1"/>
    <property type="molecule type" value="Genomic_DNA"/>
</dbReference>
<evidence type="ECO:0000313" key="20">
    <source>
        <dbReference type="EMBL" id="ADI77483.1"/>
    </source>
</evidence>
<gene>
    <name evidence="1" type="primary">inlA</name>
</gene>
<dbReference type="EMBL" id="GQ414360">
    <property type="protein sequence ID" value="ADI77795.1"/>
    <property type="molecule type" value="Genomic_DNA"/>
</dbReference>
<dbReference type="EMBL" id="GQ414481">
    <property type="protein sequence ID" value="ADI77916.1"/>
    <property type="molecule type" value="Genomic_DNA"/>
</dbReference>
<dbReference type="EMBL" id="GQ414350">
    <property type="protein sequence ID" value="ADI77785.1"/>
    <property type="molecule type" value="Genomic_DNA"/>
</dbReference>
<evidence type="ECO:0000313" key="62">
    <source>
        <dbReference type="EMBL" id="ADI77795.1"/>
    </source>
</evidence>
<dbReference type="EMBL" id="GQ414377">
    <property type="protein sequence ID" value="ADI77812.1"/>
    <property type="molecule type" value="Genomic_DNA"/>
</dbReference>
<dbReference type="EMBL" id="GQ414374">
    <property type="protein sequence ID" value="ADI77809.1"/>
    <property type="molecule type" value="Genomic_DNA"/>
</dbReference>
<evidence type="ECO:0000313" key="44">
    <source>
        <dbReference type="EMBL" id="ADI77658.1"/>
    </source>
</evidence>
<evidence type="ECO:0000313" key="35">
    <source>
        <dbReference type="EMBL" id="ADI77597.1"/>
    </source>
</evidence>
<dbReference type="EMBL" id="KC433344">
    <property type="protein sequence ID" value="AGC92197.1"/>
    <property type="molecule type" value="Genomic_DNA"/>
</dbReference>
<dbReference type="EMBL" id="GQ414273">
    <property type="protein sequence ID" value="ADI77708.1"/>
    <property type="molecule type" value="Genomic_DNA"/>
</dbReference>
<evidence type="ECO:0000313" key="57">
    <source>
        <dbReference type="EMBL" id="ADI77756.1"/>
    </source>
</evidence>
<dbReference type="EMBL" id="LC005955">
    <property type="protein sequence ID" value="BAR47591.1"/>
    <property type="molecule type" value="Genomic_DNA"/>
</dbReference>
<accession>D1FMQ7</accession>
<dbReference type="EMBL" id="GQ414235">
    <property type="protein sequence ID" value="ADI77670.1"/>
    <property type="molecule type" value="Genomic_DNA"/>
</dbReference>
<dbReference type="EMBL" id="GQ414490">
    <property type="protein sequence ID" value="ADI77925.1"/>
    <property type="molecule type" value="Genomic_DNA"/>
</dbReference>
<dbReference type="EMBL" id="LC005960">
    <property type="protein sequence ID" value="BAR47596.1"/>
    <property type="molecule type" value="Genomic_DNA"/>
</dbReference>
<evidence type="ECO:0000313" key="47">
    <source>
        <dbReference type="EMBL" id="ADI77670.1"/>
    </source>
</evidence>
<evidence type="ECO:0000313" key="18">
    <source>
        <dbReference type="EMBL" id="ADI77478.1"/>
    </source>
</evidence>
<evidence type="ECO:0000313" key="86">
    <source>
        <dbReference type="EMBL" id="AGC92195.1"/>
    </source>
</evidence>
<evidence type="ECO:0000313" key="10">
    <source>
        <dbReference type="EMBL" id="ADI77456.1"/>
    </source>
</evidence>
<evidence type="ECO:0000313" key="76">
    <source>
        <dbReference type="EMBL" id="ADI77878.1"/>
    </source>
</evidence>
<evidence type="ECO:0000313" key="12">
    <source>
        <dbReference type="EMBL" id="ADI77462.1"/>
    </source>
</evidence>
<evidence type="ECO:0000313" key="42">
    <source>
        <dbReference type="EMBL" id="ADI77648.1"/>
    </source>
</evidence>
<evidence type="ECO:0000313" key="50">
    <source>
        <dbReference type="EMBL" id="ADI77695.1"/>
    </source>
</evidence>
<reference evidence="1" key="2">
    <citation type="journal article" date="2012" name="BMC Microbiol.">
        <title>Polyphasic characterization and genetic relatedness of low-virulence and virulent Listeria monocytogenes isolates.</title>
        <authorList>
            <person name="Roche S.M."/>
            <person name="Grepinet O."/>
            <person name="Kerouanton A."/>
            <person name="Ragon M."/>
            <person name="Leclercq A."/>
            <person name="Temoin S."/>
            <person name="Schaeffer B."/>
            <person name="Skorski G."/>
            <person name="Mereghetti L."/>
            <person name="Le Monnier A."/>
            <person name="Velge P."/>
        </authorList>
    </citation>
    <scope>NUCLEOTIDE SEQUENCE</scope>
    <source>
        <strain evidence="2">02-99 ERV 1la Al</strain>
        <strain evidence="1">12-98 HLQ 5c Al</strain>
        <strain evidence="3">AF114</strain>
        <strain evidence="4">E4</strain>
    </source>
</reference>
<evidence type="ECO:0000313" key="54">
    <source>
        <dbReference type="EMBL" id="ADI77730.1"/>
    </source>
</evidence>
<evidence type="ECO:0000313" key="41">
    <source>
        <dbReference type="EMBL" id="ADI77637.1"/>
    </source>
</evidence>
<dbReference type="EMBL" id="GQ414243">
    <property type="protein sequence ID" value="ADI77678.1"/>
    <property type="molecule type" value="Genomic_DNA"/>
</dbReference>
<evidence type="ECO:0000313" key="19">
    <source>
        <dbReference type="EMBL" id="ADI77482.1"/>
    </source>
</evidence>
<evidence type="ECO:0000313" key="92">
    <source>
        <dbReference type="EMBL" id="BAR47596.1"/>
    </source>
</evidence>
<evidence type="ECO:0000313" key="31">
    <source>
        <dbReference type="EMBL" id="ADI77546.1"/>
    </source>
</evidence>
<dbReference type="EMBL" id="GQ414038">
    <property type="protein sequence ID" value="ADI77473.1"/>
    <property type="molecule type" value="Genomic_DNA"/>
</dbReference>
<dbReference type="EMBL" id="GQ414017">
    <property type="protein sequence ID" value="ADI77452.1"/>
    <property type="molecule type" value="Genomic_DNA"/>
</dbReference>
<dbReference type="EMBL" id="GQ414333">
    <property type="protein sequence ID" value="ADI77768.1"/>
    <property type="molecule type" value="Genomic_DNA"/>
</dbReference>
<dbReference type="EMBL" id="GQ414054">
    <property type="protein sequence ID" value="ADI77489.1"/>
    <property type="molecule type" value="Genomic_DNA"/>
</dbReference>
<evidence type="ECO:0000313" key="48">
    <source>
        <dbReference type="EMBL" id="ADI77672.1"/>
    </source>
</evidence>
<dbReference type="EMBL" id="GQ414019">
    <property type="protein sequence ID" value="ADI77454.1"/>
    <property type="molecule type" value="Genomic_DNA"/>
</dbReference>
<evidence type="ECO:0000313" key="21">
    <source>
        <dbReference type="EMBL" id="ADI77484.1"/>
    </source>
</evidence>
<evidence type="ECO:0000313" key="63">
    <source>
        <dbReference type="EMBL" id="ADI77800.1"/>
    </source>
</evidence>
<dbReference type="EMBL" id="LC005905">
    <property type="protein sequence ID" value="BAR47541.1"/>
    <property type="molecule type" value="Genomic_DNA"/>
</dbReference>
<dbReference type="EMBL" id="GQ414493">
    <property type="protein sequence ID" value="ADI77928.1"/>
    <property type="molecule type" value="Genomic_DNA"/>
</dbReference>
<evidence type="ECO:0000313" key="87">
    <source>
        <dbReference type="EMBL" id="AGC92197.1"/>
    </source>
</evidence>
<evidence type="ECO:0000313" key="82">
    <source>
        <dbReference type="EMBL" id="ADI77928.1"/>
    </source>
</evidence>
<evidence type="ECO:0000313" key="39">
    <source>
        <dbReference type="EMBL" id="ADI77628.1"/>
    </source>
</evidence>
<dbReference type="EMBL" id="GQ414406">
    <property type="protein sequence ID" value="ADI77841.1"/>
    <property type="molecule type" value="Genomic_DNA"/>
</dbReference>
<dbReference type="EMBL" id="GQ414013">
    <property type="protein sequence ID" value="ADI77448.1"/>
    <property type="molecule type" value="Genomic_DNA"/>
</dbReference>
<evidence type="ECO:0000313" key="77">
    <source>
        <dbReference type="EMBL" id="ADI77891.1"/>
    </source>
</evidence>
<dbReference type="EMBL" id="GQ414396">
    <property type="protein sequence ID" value="ADI77831.1"/>
    <property type="molecule type" value="Genomic_DNA"/>
</dbReference>
<evidence type="ECO:0000313" key="61">
    <source>
        <dbReference type="EMBL" id="ADI77785.1"/>
    </source>
</evidence>
<dbReference type="EMBL" id="GQ414369">
    <property type="protein sequence ID" value="ADI77804.1"/>
    <property type="molecule type" value="Genomic_DNA"/>
</dbReference>
<name>D1FMQ7_LISMN</name>
<evidence type="ECO:0000313" key="59">
    <source>
        <dbReference type="EMBL" id="ADI77768.1"/>
    </source>
</evidence>
<evidence type="ECO:0000313" key="13">
    <source>
        <dbReference type="EMBL" id="ADI77464.1"/>
    </source>
</evidence>
<dbReference type="EMBL" id="GQ414347">
    <property type="protein sequence ID" value="ADI77782.1"/>
    <property type="molecule type" value="Genomic_DNA"/>
</dbReference>
<evidence type="ECO:0000313" key="58">
    <source>
        <dbReference type="EMBL" id="ADI77762.1"/>
    </source>
</evidence>
<evidence type="ECO:0000313" key="52">
    <source>
        <dbReference type="EMBL" id="ADI77708.1"/>
    </source>
</evidence>
<evidence type="ECO:0000313" key="85">
    <source>
        <dbReference type="EMBL" id="AGC92193.1"/>
    </source>
</evidence>
<evidence type="ECO:0000313" key="88">
    <source>
        <dbReference type="EMBL" id="AGC92198.1"/>
    </source>
</evidence>